<evidence type="ECO:0000256" key="1">
    <source>
        <dbReference type="SAM" id="Coils"/>
    </source>
</evidence>
<gene>
    <name evidence="2" type="ORF">FCALED_LOCUS10062</name>
</gene>
<reference evidence="2" key="1">
    <citation type="submission" date="2021-06" db="EMBL/GenBank/DDBJ databases">
        <authorList>
            <person name="Kallberg Y."/>
            <person name="Tangrot J."/>
            <person name="Rosling A."/>
        </authorList>
    </citation>
    <scope>NUCLEOTIDE SEQUENCE</scope>
    <source>
        <strain evidence="2">UK204</strain>
    </source>
</reference>
<proteinExistence type="predicted"/>
<keyword evidence="1" id="KW-0175">Coiled coil</keyword>
<evidence type="ECO:0000313" key="2">
    <source>
        <dbReference type="EMBL" id="CAG8630869.1"/>
    </source>
</evidence>
<dbReference type="AlphaFoldDB" id="A0A9N9DCR3"/>
<name>A0A9N9DCR3_9GLOM</name>
<protein>
    <submittedName>
        <fullName evidence="2">4651_t:CDS:1</fullName>
    </submittedName>
</protein>
<dbReference type="Proteomes" id="UP000789570">
    <property type="component" value="Unassembled WGS sequence"/>
</dbReference>
<sequence length="103" mass="12268">MKLVREKLIMQNKLKLENDAHKRENENAKKKLDLEFEAYKQNTELWKELLLAYMKIMVVIIEQNYSIFQSARPLLNQLKDEKLPSSVKGNIEKVINQAFEVQY</sequence>
<keyword evidence="3" id="KW-1185">Reference proteome</keyword>
<feature type="coiled-coil region" evidence="1">
    <location>
        <begin position="11"/>
        <end position="42"/>
    </location>
</feature>
<dbReference type="EMBL" id="CAJVPQ010003541">
    <property type="protein sequence ID" value="CAG8630869.1"/>
    <property type="molecule type" value="Genomic_DNA"/>
</dbReference>
<comment type="caution">
    <text evidence="2">The sequence shown here is derived from an EMBL/GenBank/DDBJ whole genome shotgun (WGS) entry which is preliminary data.</text>
</comment>
<evidence type="ECO:0000313" key="3">
    <source>
        <dbReference type="Proteomes" id="UP000789570"/>
    </source>
</evidence>
<organism evidence="2 3">
    <name type="scientific">Funneliformis caledonium</name>
    <dbReference type="NCBI Taxonomy" id="1117310"/>
    <lineage>
        <taxon>Eukaryota</taxon>
        <taxon>Fungi</taxon>
        <taxon>Fungi incertae sedis</taxon>
        <taxon>Mucoromycota</taxon>
        <taxon>Glomeromycotina</taxon>
        <taxon>Glomeromycetes</taxon>
        <taxon>Glomerales</taxon>
        <taxon>Glomeraceae</taxon>
        <taxon>Funneliformis</taxon>
    </lineage>
</organism>
<accession>A0A9N9DCR3</accession>